<evidence type="ECO:0000313" key="4">
    <source>
        <dbReference type="EMBL" id="RAI59975.1"/>
    </source>
</evidence>
<organism evidence="4 5">
    <name type="scientific">Roseicella frigidaeris</name>
    <dbReference type="NCBI Taxonomy" id="2230885"/>
    <lineage>
        <taxon>Bacteria</taxon>
        <taxon>Pseudomonadati</taxon>
        <taxon>Pseudomonadota</taxon>
        <taxon>Alphaproteobacteria</taxon>
        <taxon>Acetobacterales</taxon>
        <taxon>Roseomonadaceae</taxon>
        <taxon>Roseicella</taxon>
    </lineage>
</organism>
<feature type="transmembrane region" description="Helical" evidence="1">
    <location>
        <begin position="29"/>
        <end position="53"/>
    </location>
</feature>
<protein>
    <submittedName>
        <fullName evidence="4">Spore coat protein</fullName>
    </submittedName>
</protein>
<reference evidence="5" key="1">
    <citation type="submission" date="2018-06" db="EMBL/GenBank/DDBJ databases">
        <authorList>
            <person name="Khan S.A."/>
        </authorList>
    </citation>
    <scope>NUCLEOTIDE SEQUENCE [LARGE SCALE GENOMIC DNA]</scope>
    <source>
        <strain evidence="5">DB-1506</strain>
    </source>
</reference>
<keyword evidence="1" id="KW-1133">Transmembrane helix</keyword>
<dbReference type="AlphaFoldDB" id="A0A327MBU4"/>
<feature type="domain" description="Spore coat protein U/FanG" evidence="3">
    <location>
        <begin position="34"/>
        <end position="167"/>
    </location>
</feature>
<sequence>MQAKSLLGLAFGLLASAAAVVAPLRPHPAAAAATTATMAVSATVLSTCLVVALPMVFGNYAPTAASDAQADLTVTCTPGTTYTLSLDKGLGSGATLAQRAMSFLTNSLTYSLYTTAARSVVWGDGTGGTATVTGTGTILPQLITVYGRIPASQNTAPGIYTDVVTVTLTY</sequence>
<dbReference type="PANTHER" id="PTHR37089">
    <property type="entry name" value="PROTEIN U-RELATED"/>
    <property type="match status" value="1"/>
</dbReference>
<name>A0A327MBU4_9PROT</name>
<keyword evidence="4" id="KW-0946">Virion</keyword>
<dbReference type="InterPro" id="IPR007893">
    <property type="entry name" value="Spore_coat_U/FanG"/>
</dbReference>
<dbReference type="Pfam" id="PF05229">
    <property type="entry name" value="SCPU"/>
    <property type="match status" value="1"/>
</dbReference>
<evidence type="ECO:0000256" key="1">
    <source>
        <dbReference type="SAM" id="Phobius"/>
    </source>
</evidence>
<feature type="chain" id="PRO_5016364631" evidence="2">
    <location>
        <begin position="22"/>
        <end position="170"/>
    </location>
</feature>
<accession>A0A327MBU4</accession>
<proteinExistence type="predicted"/>
<evidence type="ECO:0000259" key="3">
    <source>
        <dbReference type="Pfam" id="PF05229"/>
    </source>
</evidence>
<comment type="caution">
    <text evidence="4">The sequence shown here is derived from an EMBL/GenBank/DDBJ whole genome shotgun (WGS) entry which is preliminary data.</text>
</comment>
<keyword evidence="4" id="KW-0167">Capsid protein</keyword>
<dbReference type="Proteomes" id="UP000249065">
    <property type="component" value="Unassembled WGS sequence"/>
</dbReference>
<dbReference type="InterPro" id="IPR053167">
    <property type="entry name" value="Spore_coat_component"/>
</dbReference>
<keyword evidence="2" id="KW-0732">Signal</keyword>
<feature type="signal peptide" evidence="2">
    <location>
        <begin position="1"/>
        <end position="21"/>
    </location>
</feature>
<keyword evidence="1" id="KW-0812">Transmembrane</keyword>
<dbReference type="SMART" id="SM00972">
    <property type="entry name" value="SCPU"/>
    <property type="match status" value="1"/>
</dbReference>
<evidence type="ECO:0000313" key="5">
    <source>
        <dbReference type="Proteomes" id="UP000249065"/>
    </source>
</evidence>
<keyword evidence="1" id="KW-0472">Membrane</keyword>
<evidence type="ECO:0000256" key="2">
    <source>
        <dbReference type="SAM" id="SignalP"/>
    </source>
</evidence>
<keyword evidence="5" id="KW-1185">Reference proteome</keyword>
<dbReference type="OrthoDB" id="7478692at2"/>
<gene>
    <name evidence="4" type="ORF">DOO78_06955</name>
</gene>
<dbReference type="EMBL" id="QLIX01000003">
    <property type="protein sequence ID" value="RAI59975.1"/>
    <property type="molecule type" value="Genomic_DNA"/>
</dbReference>